<reference evidence="2" key="1">
    <citation type="submission" date="2021-01" db="EMBL/GenBank/DDBJ databases">
        <title>Genome public.</title>
        <authorList>
            <person name="Liu C."/>
            <person name="Sun Q."/>
        </authorList>
    </citation>
    <scope>NUCLEOTIDE SEQUENCE</scope>
    <source>
        <strain evidence="2">M6</strain>
    </source>
</reference>
<sequence length="156" mass="17563">MSQQSKSTEGRPNTVLSVFCGISALLSITMNFAPLGVISQRSTTGMIQFAIDGIHNEFLSIGDFESILLFISLTASMILLLIWAIRSFKRSSKSWSIGLIASVYYAVQSWFVLSMMGRYWESAYRVPVLMLFFLTVANIVLVLLQYKSKKKNEVKK</sequence>
<dbReference type="AlphaFoldDB" id="A0A934TYT1"/>
<name>A0A934TYT1_9FIRM</name>
<comment type="caution">
    <text evidence="2">The sequence shown here is derived from an EMBL/GenBank/DDBJ whole genome shotgun (WGS) entry which is preliminary data.</text>
</comment>
<feature type="transmembrane region" description="Helical" evidence="1">
    <location>
        <begin position="67"/>
        <end position="85"/>
    </location>
</feature>
<evidence type="ECO:0000256" key="1">
    <source>
        <dbReference type="SAM" id="Phobius"/>
    </source>
</evidence>
<evidence type="ECO:0000313" key="2">
    <source>
        <dbReference type="EMBL" id="MBK6087992.1"/>
    </source>
</evidence>
<dbReference type="EMBL" id="JAEQMG010000048">
    <property type="protein sequence ID" value="MBK6087992.1"/>
    <property type="molecule type" value="Genomic_DNA"/>
</dbReference>
<feature type="transmembrane region" description="Helical" evidence="1">
    <location>
        <begin position="97"/>
        <end position="120"/>
    </location>
</feature>
<keyword evidence="1" id="KW-0812">Transmembrane</keyword>
<gene>
    <name evidence="2" type="ORF">JKK62_04890</name>
</gene>
<feature type="transmembrane region" description="Helical" evidence="1">
    <location>
        <begin position="126"/>
        <end position="146"/>
    </location>
</feature>
<evidence type="ECO:0000313" key="3">
    <source>
        <dbReference type="Proteomes" id="UP000633365"/>
    </source>
</evidence>
<feature type="transmembrane region" description="Helical" evidence="1">
    <location>
        <begin position="12"/>
        <end position="33"/>
    </location>
</feature>
<dbReference type="Proteomes" id="UP000633365">
    <property type="component" value="Unassembled WGS sequence"/>
</dbReference>
<keyword evidence="3" id="KW-1185">Reference proteome</keyword>
<proteinExistence type="predicted"/>
<keyword evidence="1" id="KW-0472">Membrane</keyword>
<protein>
    <submittedName>
        <fullName evidence="2">Uncharacterized protein</fullName>
    </submittedName>
</protein>
<keyword evidence="1" id="KW-1133">Transmembrane helix</keyword>
<organism evidence="2 3">
    <name type="scientific">Ruminococcus difficilis</name>
    <dbReference type="NCBI Taxonomy" id="2763069"/>
    <lineage>
        <taxon>Bacteria</taxon>
        <taxon>Bacillati</taxon>
        <taxon>Bacillota</taxon>
        <taxon>Clostridia</taxon>
        <taxon>Eubacteriales</taxon>
        <taxon>Oscillospiraceae</taxon>
        <taxon>Ruminococcus</taxon>
    </lineage>
</organism>
<accession>A0A934TYT1</accession>